<feature type="compositionally biased region" description="Low complexity" evidence="1">
    <location>
        <begin position="97"/>
        <end position="112"/>
    </location>
</feature>
<dbReference type="AlphaFoldDB" id="A0A1Q5UDK0"/>
<feature type="compositionally biased region" description="Basic and acidic residues" evidence="1">
    <location>
        <begin position="435"/>
        <end position="453"/>
    </location>
</feature>
<feature type="compositionally biased region" description="Low complexity" evidence="1">
    <location>
        <begin position="121"/>
        <end position="137"/>
    </location>
</feature>
<reference evidence="2 3" key="1">
    <citation type="submission" date="2016-10" db="EMBL/GenBank/DDBJ databases">
        <title>Genome sequence of the ascomycete fungus Penicillium subrubescens.</title>
        <authorList>
            <person name="De Vries R.P."/>
            <person name="Peng M."/>
            <person name="Dilokpimol A."/>
            <person name="Hilden K."/>
            <person name="Makela M.R."/>
            <person name="Grigoriev I."/>
            <person name="Riley R."/>
            <person name="Granchi Z."/>
        </authorList>
    </citation>
    <scope>NUCLEOTIDE SEQUENCE [LARGE SCALE GENOMIC DNA]</scope>
    <source>
        <strain evidence="2 3">CBS 132785</strain>
    </source>
</reference>
<keyword evidence="3" id="KW-1185">Reference proteome</keyword>
<feature type="region of interest" description="Disordered" evidence="1">
    <location>
        <begin position="435"/>
        <end position="530"/>
    </location>
</feature>
<feature type="region of interest" description="Disordered" evidence="1">
    <location>
        <begin position="1"/>
        <end position="48"/>
    </location>
</feature>
<feature type="compositionally biased region" description="Low complexity" evidence="1">
    <location>
        <begin position="34"/>
        <end position="48"/>
    </location>
</feature>
<evidence type="ECO:0000256" key="1">
    <source>
        <dbReference type="SAM" id="MobiDB-lite"/>
    </source>
</evidence>
<evidence type="ECO:0000313" key="2">
    <source>
        <dbReference type="EMBL" id="OKP10533.1"/>
    </source>
</evidence>
<dbReference type="EMBL" id="MNBE01000313">
    <property type="protein sequence ID" value="OKP10533.1"/>
    <property type="molecule type" value="Genomic_DNA"/>
</dbReference>
<accession>A0A1Q5UDK0</accession>
<organism evidence="2 3">
    <name type="scientific">Penicillium subrubescens</name>
    <dbReference type="NCBI Taxonomy" id="1316194"/>
    <lineage>
        <taxon>Eukaryota</taxon>
        <taxon>Fungi</taxon>
        <taxon>Dikarya</taxon>
        <taxon>Ascomycota</taxon>
        <taxon>Pezizomycotina</taxon>
        <taxon>Eurotiomycetes</taxon>
        <taxon>Eurotiomycetidae</taxon>
        <taxon>Eurotiales</taxon>
        <taxon>Aspergillaceae</taxon>
        <taxon>Penicillium</taxon>
    </lineage>
</organism>
<gene>
    <name evidence="2" type="ORF">PENSUB_3836</name>
</gene>
<feature type="compositionally biased region" description="Polar residues" evidence="1">
    <location>
        <begin position="21"/>
        <end position="33"/>
    </location>
</feature>
<dbReference type="Proteomes" id="UP000186955">
    <property type="component" value="Unassembled WGS sequence"/>
</dbReference>
<feature type="region of interest" description="Disordered" evidence="1">
    <location>
        <begin position="81"/>
        <end position="159"/>
    </location>
</feature>
<protein>
    <submittedName>
        <fullName evidence="2">Uncharacterized protein</fullName>
    </submittedName>
</protein>
<sequence length="606" mass="65599">MGHPATPSQMVAEMSDDQMDPSGSANDASMNGQSMNTHSMSSHSMNGHNMNGYNMNGYSMNGPSMSGHTINGHSMNGHSMNGYAMNGHTTNGHGMTNPAPAASSSAPSSGSDSDSDESSDDSNSNNNVSASSGDVSAPAASESGPDGDGSGPVVTLVPPSSLNPAAPAFHLIPNDRIRLAFHTMTARMEREARTNRGPSPDRAVNIPWGVNEIMAAWSQVWPPFTRNEWASSDTQAFVQIIEHVIVQLALSPLRASDLPEGGLLQENPVLAFRPHQPIPLAFLGAEYLAPQLIAPVGLYWYLLTEVFRVTNEGQFQHPNLYRNKLNVLLWLVHSPRNEDEMFILVHFTGWLRYHRRLFDELIASVDRRRATIMNPHPFLTAERVYYVDQRAYVDEVIRQLEGWLLFEHHTQTCPFCRAMIWVGLNGHVDKDLLHTPVRHDQGDGPSDRYDRQDGPGGVWPGSNEAPGDEEDPESAASDGMGQAETQTAQGPAEDGLEGGAHAARRWEEACGGGGGKSSSQSADVEVGPSKGEQVVLPQPLRELSAEGGAHVVLEEPVGLKVVFDYFGKSVVMPTKTTAAVSRTNVHAHADKGRLSDAETMLARLRG</sequence>
<proteinExistence type="predicted"/>
<dbReference type="OrthoDB" id="4369881at2759"/>
<evidence type="ECO:0000313" key="3">
    <source>
        <dbReference type="Proteomes" id="UP000186955"/>
    </source>
</evidence>
<name>A0A1Q5UDK0_9EURO</name>
<comment type="caution">
    <text evidence="2">The sequence shown here is derived from an EMBL/GenBank/DDBJ whole genome shotgun (WGS) entry which is preliminary data.</text>
</comment>